<reference evidence="9" key="1">
    <citation type="submission" date="2023-03" db="EMBL/GenBank/DDBJ databases">
        <title>Massive genome expansion in bonnet fungi (Mycena s.s.) driven by repeated elements and novel gene families across ecological guilds.</title>
        <authorList>
            <consortium name="Lawrence Berkeley National Laboratory"/>
            <person name="Harder C.B."/>
            <person name="Miyauchi S."/>
            <person name="Viragh M."/>
            <person name="Kuo A."/>
            <person name="Thoen E."/>
            <person name="Andreopoulos B."/>
            <person name="Lu D."/>
            <person name="Skrede I."/>
            <person name="Drula E."/>
            <person name="Henrissat B."/>
            <person name="Morin E."/>
            <person name="Kohler A."/>
            <person name="Barry K."/>
            <person name="LaButti K."/>
            <person name="Morin E."/>
            <person name="Salamov A."/>
            <person name="Lipzen A."/>
            <person name="Mereny Z."/>
            <person name="Hegedus B."/>
            <person name="Baldrian P."/>
            <person name="Stursova M."/>
            <person name="Weitz H."/>
            <person name="Taylor A."/>
            <person name="Grigoriev I.V."/>
            <person name="Nagy L.G."/>
            <person name="Martin F."/>
            <person name="Kauserud H."/>
        </authorList>
    </citation>
    <scope>NUCLEOTIDE SEQUENCE</scope>
    <source>
        <strain evidence="9">CBHHK067</strain>
    </source>
</reference>
<dbReference type="SUPFAM" id="SSF54373">
    <property type="entry name" value="FAD-linked reductases, C-terminal domain"/>
    <property type="match status" value="1"/>
</dbReference>
<comment type="caution">
    <text evidence="9">The sequence shown here is derived from an EMBL/GenBank/DDBJ whole genome shotgun (WGS) entry which is preliminary data.</text>
</comment>
<dbReference type="SUPFAM" id="SSF51905">
    <property type="entry name" value="FAD/NAD(P)-binding domain"/>
    <property type="match status" value="1"/>
</dbReference>
<comment type="similarity">
    <text evidence="2">Belongs to the GMC oxidoreductase family.</text>
</comment>
<dbReference type="InterPro" id="IPR000172">
    <property type="entry name" value="GMC_OxRdtase_N"/>
</dbReference>
<dbReference type="GO" id="GO:0050660">
    <property type="term" value="F:flavin adenine dinucleotide binding"/>
    <property type="evidence" value="ECO:0007669"/>
    <property type="project" value="InterPro"/>
</dbReference>
<name>A0AAD7BVE3_MYCRO</name>
<gene>
    <name evidence="9" type="ORF">B0H17DRAFT_1150305</name>
</gene>
<keyword evidence="7" id="KW-0325">Glycoprotein</keyword>
<dbReference type="Gene3D" id="3.50.50.60">
    <property type="entry name" value="FAD/NAD(P)-binding domain"/>
    <property type="match status" value="1"/>
</dbReference>
<keyword evidence="5" id="KW-0274">FAD</keyword>
<dbReference type="InterPro" id="IPR012132">
    <property type="entry name" value="GMC_OxRdtase"/>
</dbReference>
<evidence type="ECO:0000259" key="8">
    <source>
        <dbReference type="PROSITE" id="PS00624"/>
    </source>
</evidence>
<keyword evidence="3" id="KW-0285">Flavoprotein</keyword>
<dbReference type="EMBL" id="JARKIE010000519">
    <property type="protein sequence ID" value="KAJ7631466.1"/>
    <property type="molecule type" value="Genomic_DNA"/>
</dbReference>
<keyword evidence="4" id="KW-0732">Signal</keyword>
<feature type="domain" description="Glucose-methanol-choline oxidoreductase N-terminal" evidence="8">
    <location>
        <begin position="67"/>
        <end position="81"/>
    </location>
</feature>
<dbReference type="PANTHER" id="PTHR11552:SF201">
    <property type="entry name" value="GLUCOSE-METHANOL-CHOLINE OXIDOREDUCTASE N-TERMINAL DOMAIN-CONTAINING PROTEIN"/>
    <property type="match status" value="1"/>
</dbReference>
<keyword evidence="10" id="KW-1185">Reference proteome</keyword>
<evidence type="ECO:0000256" key="4">
    <source>
        <dbReference type="ARBA" id="ARBA00022729"/>
    </source>
</evidence>
<keyword evidence="6" id="KW-0560">Oxidoreductase</keyword>
<dbReference type="Proteomes" id="UP001221757">
    <property type="component" value="Unassembled WGS sequence"/>
</dbReference>
<dbReference type="Pfam" id="PF00732">
    <property type="entry name" value="GMC_oxred_N"/>
    <property type="match status" value="1"/>
</dbReference>
<evidence type="ECO:0000256" key="5">
    <source>
        <dbReference type="ARBA" id="ARBA00022827"/>
    </source>
</evidence>
<protein>
    <submittedName>
        <fullName evidence="9">GMC oxidoreductase-domain-containing protein</fullName>
    </submittedName>
</protein>
<dbReference type="PANTHER" id="PTHR11552">
    <property type="entry name" value="GLUCOSE-METHANOL-CHOLINE GMC OXIDOREDUCTASE"/>
    <property type="match status" value="1"/>
</dbReference>
<evidence type="ECO:0000256" key="2">
    <source>
        <dbReference type="ARBA" id="ARBA00010790"/>
    </source>
</evidence>
<evidence type="ECO:0000313" key="10">
    <source>
        <dbReference type="Proteomes" id="UP001221757"/>
    </source>
</evidence>
<proteinExistence type="inferred from homology"/>
<dbReference type="AlphaFoldDB" id="A0AAD7BVE3"/>
<sequence>MDVKFVKYVFIRNLGGCQTPSPGDQNPPSANSGLPLGWYLTAAGVEFIHAGKTLKVHANKEVILCAGTIKSPQILELSGIGRKEILENIGVECKVDLRGVGEKVQDHTYLETYDLMRNPEFAAEAKRLQQVRLRNLITKTYLKGMHRIGITSFAYFPLKSPTSDAPALIKNTAESVDVLKKSGKLEPGQADILNKKIQTLKDDTSPDLEIIAFPGYFTTVTAPKAGKSYATILIVLNHPLSHGTIHATSNDPPAIDPVYFEINSQRAIHSRAHLENLVQHIKSIRFMNNTEPWKSSVVREMDHGPNFQTDEDIRNTIGSTPPLNKQSVVSPELKVGPFHFVVYGTTNLRGVDVGIVPIHLATHTHVTAYVIAEKGSLKSFSGGSYQWSYQRLLIANEKHMYRERAVLASSNLNRSARNLEETSYDILLQIRHKLLRKWLKANQCLVLVVVLISVISDVRVGSGLKARAWVGSGRAWGGGAAAAVDEQGRLTEQGAELACRVHDSALRAGGGRAGARASSGASSSSGVGLPPVAVTGTAVVLRPVDSDF</sequence>
<dbReference type="PROSITE" id="PS00624">
    <property type="entry name" value="GMC_OXRED_2"/>
    <property type="match status" value="1"/>
</dbReference>
<evidence type="ECO:0000256" key="6">
    <source>
        <dbReference type="ARBA" id="ARBA00023002"/>
    </source>
</evidence>
<accession>A0AAD7BVE3</accession>
<dbReference type="InterPro" id="IPR036188">
    <property type="entry name" value="FAD/NAD-bd_sf"/>
</dbReference>
<evidence type="ECO:0000256" key="7">
    <source>
        <dbReference type="ARBA" id="ARBA00023180"/>
    </source>
</evidence>
<comment type="cofactor">
    <cofactor evidence="1">
        <name>FAD</name>
        <dbReference type="ChEBI" id="CHEBI:57692"/>
    </cofactor>
</comment>
<evidence type="ECO:0000256" key="1">
    <source>
        <dbReference type="ARBA" id="ARBA00001974"/>
    </source>
</evidence>
<organism evidence="9 10">
    <name type="scientific">Mycena rosella</name>
    <name type="common">Pink bonnet</name>
    <name type="synonym">Agaricus rosellus</name>
    <dbReference type="NCBI Taxonomy" id="1033263"/>
    <lineage>
        <taxon>Eukaryota</taxon>
        <taxon>Fungi</taxon>
        <taxon>Dikarya</taxon>
        <taxon>Basidiomycota</taxon>
        <taxon>Agaricomycotina</taxon>
        <taxon>Agaricomycetes</taxon>
        <taxon>Agaricomycetidae</taxon>
        <taxon>Agaricales</taxon>
        <taxon>Marasmiineae</taxon>
        <taxon>Mycenaceae</taxon>
        <taxon>Mycena</taxon>
    </lineage>
</organism>
<evidence type="ECO:0000313" key="9">
    <source>
        <dbReference type="EMBL" id="KAJ7631466.1"/>
    </source>
</evidence>
<dbReference type="GO" id="GO:0016614">
    <property type="term" value="F:oxidoreductase activity, acting on CH-OH group of donors"/>
    <property type="evidence" value="ECO:0007669"/>
    <property type="project" value="InterPro"/>
</dbReference>
<dbReference type="Gene3D" id="3.30.560.10">
    <property type="entry name" value="Glucose Oxidase, domain 3"/>
    <property type="match status" value="1"/>
</dbReference>
<evidence type="ECO:0000256" key="3">
    <source>
        <dbReference type="ARBA" id="ARBA00022630"/>
    </source>
</evidence>